<dbReference type="GO" id="GO:0010185">
    <property type="term" value="P:regulation of cellular defense response"/>
    <property type="evidence" value="ECO:0007669"/>
    <property type="project" value="UniProtKB-ARBA"/>
</dbReference>
<keyword evidence="4" id="KW-0479">Metal-binding</keyword>
<dbReference type="Gene3D" id="3.10.100.10">
    <property type="entry name" value="Mannose-Binding Protein A, subunit A"/>
    <property type="match status" value="1"/>
</dbReference>
<dbReference type="CDD" id="cd00037">
    <property type="entry name" value="CLECT"/>
    <property type="match status" value="1"/>
</dbReference>
<protein>
    <submittedName>
        <fullName evidence="13">Sushi, von Willebrand factor type A, EGF and pentraxin domaincontaining protein 1like [Nasonia vitripennis]</fullName>
    </submittedName>
</protein>
<dbReference type="Pfam" id="PF00059">
    <property type="entry name" value="Lectin_C"/>
    <property type="match status" value="1"/>
</dbReference>
<proteinExistence type="inferred from homology"/>
<dbReference type="InterPro" id="IPR006585">
    <property type="entry name" value="FTP1"/>
</dbReference>
<dbReference type="InterPro" id="IPR001304">
    <property type="entry name" value="C-type_lectin-like"/>
</dbReference>
<dbReference type="InterPro" id="IPR016186">
    <property type="entry name" value="C-type_lectin-like/link_sf"/>
</dbReference>
<dbReference type="PANTHER" id="PTHR45713:SF6">
    <property type="entry name" value="F5_8 TYPE C DOMAIN-CONTAINING PROTEIN"/>
    <property type="match status" value="1"/>
</dbReference>
<feature type="domain" description="Sushi" evidence="12">
    <location>
        <begin position="373"/>
        <end position="442"/>
    </location>
</feature>
<comment type="subunit">
    <text evidence="3">Homotrimer.</text>
</comment>
<name>A0A0K2TBQ1_LEPSM</name>
<evidence type="ECO:0000256" key="3">
    <source>
        <dbReference type="ARBA" id="ARBA00011233"/>
    </source>
</evidence>
<dbReference type="SUPFAM" id="SSF49785">
    <property type="entry name" value="Galactose-binding domain-like"/>
    <property type="match status" value="1"/>
</dbReference>
<keyword evidence="10" id="KW-0472">Membrane</keyword>
<dbReference type="SUPFAM" id="SSF57535">
    <property type="entry name" value="Complement control module/SCR domain"/>
    <property type="match status" value="2"/>
</dbReference>
<keyword evidence="8" id="KW-1015">Disulfide bond</keyword>
<reference evidence="13" key="1">
    <citation type="submission" date="2014-05" db="EMBL/GenBank/DDBJ databases">
        <authorList>
            <person name="Chronopoulou M."/>
        </authorList>
    </citation>
    <scope>NUCLEOTIDE SEQUENCE</scope>
    <source>
        <tissue evidence="13">Whole organism</tissue>
    </source>
</reference>
<dbReference type="InterPro" id="IPR008979">
    <property type="entry name" value="Galactose-bd-like_sf"/>
</dbReference>
<evidence type="ECO:0000256" key="1">
    <source>
        <dbReference type="ARBA" id="ARBA00002219"/>
    </source>
</evidence>
<keyword evidence="9" id="KW-0768">Sushi</keyword>
<dbReference type="GO" id="GO:0046872">
    <property type="term" value="F:metal ion binding"/>
    <property type="evidence" value="ECO:0007669"/>
    <property type="project" value="UniProtKB-KW"/>
</dbReference>
<feature type="signal peptide" evidence="11">
    <location>
        <begin position="1"/>
        <end position="20"/>
    </location>
</feature>
<evidence type="ECO:0000256" key="10">
    <source>
        <dbReference type="SAM" id="Phobius"/>
    </source>
</evidence>
<sequence>MMFILFLSMHFISFFHTSLSSSCIDASKWINALGGYRVEVSNQNFDSSIITFTCAEGYYLIGSSKLNCYRGILNGSFPICSMDIGINGIPSQSSGNSPYYAINSDLMTCSQTLETDASPWWMLDLLQVVEISAIRIVLTHHNFDRIMVESMEVRIGNSSNYQDNPICAFLIQDDKEVNENDTIVIPCAGARGRYISLNSVNTEPRFLILCKVLILVDPSKYIHPRQCLSPNEGYLHHQRLTRFKVINGRCVIWRRGKESSFLEARNFCENRGLRLPLTSVDLNYHNVRSSILVRWLSHHFEYKSSPRSYTWVSISGTREKFEDDVNSSTTTKTTELNEEVMLDCWALDTANAWKWNLRPCESKAHVVCVSDPKTCVNPEVNFGTRIKKPHSFWIENKRPWVTGTTISYECMNKSRIIHPKSYQKRTCTKSGHWSGSTPFCIDSISDRHHHQFYHTLLAEHNTLIKDSHPASDSSLARDIEIEIQGEEEQVTYTGGSSQEQDSLINLSNNFVDLNVVKNCEDESENGTCSSYLFEDGSSSQFSSSFANFSKYTCVLTSAKLIVVVIFINVAMFGH</sequence>
<dbReference type="Gene3D" id="2.60.120.260">
    <property type="entry name" value="Galactose-binding domain-like"/>
    <property type="match status" value="1"/>
</dbReference>
<dbReference type="SUPFAM" id="SSF56436">
    <property type="entry name" value="C-type lectin-like"/>
    <property type="match status" value="1"/>
</dbReference>
<organism evidence="13">
    <name type="scientific">Lepeophtheirus salmonis</name>
    <name type="common">Salmon louse</name>
    <name type="synonym">Caligus salmonis</name>
    <dbReference type="NCBI Taxonomy" id="72036"/>
    <lineage>
        <taxon>Eukaryota</taxon>
        <taxon>Metazoa</taxon>
        <taxon>Ecdysozoa</taxon>
        <taxon>Arthropoda</taxon>
        <taxon>Crustacea</taxon>
        <taxon>Multicrustacea</taxon>
        <taxon>Hexanauplia</taxon>
        <taxon>Copepoda</taxon>
        <taxon>Siphonostomatoida</taxon>
        <taxon>Caligidae</taxon>
        <taxon>Lepeophtheirus</taxon>
    </lineage>
</organism>
<comment type="function">
    <text evidence="1">Acts as a defensive agent. Recognizes blood group fucosylated oligosaccharides including A, B, H and Lewis B-type antigens. Does not recognize Lewis A antigen and has low affinity for monovalent haptens.</text>
</comment>
<keyword evidence="10" id="KW-0812">Transmembrane</keyword>
<dbReference type="SMART" id="SM00032">
    <property type="entry name" value="CCP"/>
    <property type="match status" value="2"/>
</dbReference>
<evidence type="ECO:0000256" key="9">
    <source>
        <dbReference type="PROSITE-ProRule" id="PRU00302"/>
    </source>
</evidence>
<keyword evidence="5 11" id="KW-0732">Signal</keyword>
<evidence type="ECO:0000313" key="13">
    <source>
        <dbReference type="EMBL" id="CDW23007.1"/>
    </source>
</evidence>
<dbReference type="GO" id="GO:0001868">
    <property type="term" value="P:regulation of complement activation, lectin pathway"/>
    <property type="evidence" value="ECO:0007669"/>
    <property type="project" value="UniProtKB-ARBA"/>
</dbReference>
<dbReference type="PROSITE" id="PS50923">
    <property type="entry name" value="SUSHI"/>
    <property type="match status" value="2"/>
</dbReference>
<keyword evidence="7" id="KW-0106">Calcium</keyword>
<evidence type="ECO:0000256" key="5">
    <source>
        <dbReference type="ARBA" id="ARBA00022729"/>
    </source>
</evidence>
<keyword evidence="6" id="KW-0430">Lectin</keyword>
<evidence type="ECO:0000256" key="4">
    <source>
        <dbReference type="ARBA" id="ARBA00022723"/>
    </source>
</evidence>
<feature type="transmembrane region" description="Helical" evidence="10">
    <location>
        <begin position="548"/>
        <end position="572"/>
    </location>
</feature>
<comment type="caution">
    <text evidence="9">Lacks conserved residue(s) required for the propagation of feature annotation.</text>
</comment>
<dbReference type="CDD" id="cd00033">
    <property type="entry name" value="CCP"/>
    <property type="match status" value="2"/>
</dbReference>
<evidence type="ECO:0000256" key="2">
    <source>
        <dbReference type="ARBA" id="ARBA00010147"/>
    </source>
</evidence>
<dbReference type="InterPro" id="IPR035976">
    <property type="entry name" value="Sushi/SCR/CCP_sf"/>
</dbReference>
<evidence type="ECO:0000256" key="6">
    <source>
        <dbReference type="ARBA" id="ARBA00022734"/>
    </source>
</evidence>
<dbReference type="KEGG" id="lsm:121115668"/>
<dbReference type="AlphaFoldDB" id="A0A0K2TBQ1"/>
<dbReference type="EMBL" id="HACA01005646">
    <property type="protein sequence ID" value="CDW23007.1"/>
    <property type="molecule type" value="Transcribed_RNA"/>
</dbReference>
<dbReference type="Gene3D" id="2.10.70.10">
    <property type="entry name" value="Complement Module, domain 1"/>
    <property type="match status" value="2"/>
</dbReference>
<evidence type="ECO:0000256" key="7">
    <source>
        <dbReference type="ARBA" id="ARBA00022837"/>
    </source>
</evidence>
<feature type="domain" description="Sushi" evidence="12">
    <location>
        <begin position="21"/>
        <end position="82"/>
    </location>
</feature>
<dbReference type="InterPro" id="IPR000436">
    <property type="entry name" value="Sushi_SCR_CCP_dom"/>
</dbReference>
<dbReference type="InterPro" id="IPR051941">
    <property type="entry name" value="BG_Antigen-Binding_Lectin"/>
</dbReference>
<dbReference type="RefSeq" id="XP_040565704.1">
    <property type="nucleotide sequence ID" value="XM_040709770.2"/>
</dbReference>
<keyword evidence="10" id="KW-1133">Transmembrane helix</keyword>
<dbReference type="GeneID" id="121115668"/>
<evidence type="ECO:0000256" key="11">
    <source>
        <dbReference type="SAM" id="SignalP"/>
    </source>
</evidence>
<evidence type="ECO:0000256" key="8">
    <source>
        <dbReference type="ARBA" id="ARBA00023157"/>
    </source>
</evidence>
<dbReference type="InterPro" id="IPR016187">
    <property type="entry name" value="CTDL_fold"/>
</dbReference>
<dbReference type="OrthoDB" id="547680at2759"/>
<accession>A0A0K2TBQ1</accession>
<dbReference type="PANTHER" id="PTHR45713">
    <property type="entry name" value="FTP DOMAIN-CONTAINING PROTEIN"/>
    <property type="match status" value="1"/>
</dbReference>
<feature type="chain" id="PRO_5005487627" evidence="11">
    <location>
        <begin position="21"/>
        <end position="574"/>
    </location>
</feature>
<dbReference type="SMART" id="SM00607">
    <property type="entry name" value="FTP"/>
    <property type="match status" value="1"/>
</dbReference>
<dbReference type="GO" id="GO:0042806">
    <property type="term" value="F:fucose binding"/>
    <property type="evidence" value="ECO:0007669"/>
    <property type="project" value="UniProtKB-ARBA"/>
</dbReference>
<comment type="similarity">
    <text evidence="2">Belongs to the fucolectin family.</text>
</comment>
<evidence type="ECO:0000259" key="12">
    <source>
        <dbReference type="PROSITE" id="PS50923"/>
    </source>
</evidence>